<sequence>MLINSSQLAHRSLSRACWTGSSSRRTNVQSKRRGTVLYERSRSANYFLCFSNLQGSLLAPMTDQVPRALTIRRSGWKIRLAIDFAPKLSEPQIRPKRCHCALGPVVVCD</sequence>
<accession>E9DIY3</accession>
<dbReference type="AlphaFoldDB" id="E9DIY3"/>
<dbReference type="EMBL" id="GL636513">
    <property type="protein sequence ID" value="EFW13568.1"/>
    <property type="molecule type" value="Genomic_DNA"/>
</dbReference>
<evidence type="ECO:0000313" key="1">
    <source>
        <dbReference type="EMBL" id="EFW13568.1"/>
    </source>
</evidence>
<dbReference type="VEuPathDB" id="FungiDB:CPSG_09782"/>
<evidence type="ECO:0000313" key="2">
    <source>
        <dbReference type="Proteomes" id="UP000002497"/>
    </source>
</evidence>
<gene>
    <name evidence="1" type="ORF">CPSG_09782</name>
</gene>
<dbReference type="HOGENOM" id="CLU_2183716_0_0_1"/>
<reference evidence="2" key="1">
    <citation type="journal article" date="2010" name="Genome Res.">
        <title>Population genomic sequencing of Coccidioides fungi reveals recent hybridization and transposon control.</title>
        <authorList>
            <person name="Neafsey D.E."/>
            <person name="Barker B.M."/>
            <person name="Sharpton T.J."/>
            <person name="Stajich J.E."/>
            <person name="Park D.J."/>
            <person name="Whiston E."/>
            <person name="Hung C.-Y."/>
            <person name="McMahan C."/>
            <person name="White J."/>
            <person name="Sykes S."/>
            <person name="Heiman D."/>
            <person name="Young S."/>
            <person name="Zeng Q."/>
            <person name="Abouelleil A."/>
            <person name="Aftuck L."/>
            <person name="Bessette D."/>
            <person name="Brown A."/>
            <person name="FitzGerald M."/>
            <person name="Lui A."/>
            <person name="Macdonald J.P."/>
            <person name="Priest M."/>
            <person name="Orbach M.J."/>
            <person name="Galgiani J.N."/>
            <person name="Kirkland T.N."/>
            <person name="Cole G.T."/>
            <person name="Birren B.W."/>
            <person name="Henn M.R."/>
            <person name="Taylor J.W."/>
            <person name="Rounsley S.D."/>
        </authorList>
    </citation>
    <scope>NUCLEOTIDE SEQUENCE [LARGE SCALE GENOMIC DNA]</scope>
    <source>
        <strain evidence="2">RMSCC 757 / Silveira</strain>
    </source>
</reference>
<proteinExistence type="predicted"/>
<reference evidence="2" key="2">
    <citation type="submission" date="2010-03" db="EMBL/GenBank/DDBJ databases">
        <title>The genome sequence of Coccidioides posadasii strain Silveira.</title>
        <authorList>
            <consortium name="The Broad Institute Genome Sequencing Center for Infectious Disease"/>
            <person name="Neafsey D."/>
            <person name="Orbach M."/>
            <person name="Henn M.R."/>
            <person name="Cole G.T."/>
            <person name="Galgiani J."/>
            <person name="Gardner M.J."/>
            <person name="Kirkland T.N."/>
            <person name="Taylor J.W."/>
            <person name="Young S.K."/>
            <person name="Zeng Q."/>
            <person name="Koehrsen M."/>
            <person name="Alvarado L."/>
            <person name="Berlin A."/>
            <person name="Borenstein D."/>
            <person name="Chapman S.B."/>
            <person name="Chen Z."/>
            <person name="Engels R."/>
            <person name="Freedman E."/>
            <person name="Gellesch M."/>
            <person name="Goldberg J."/>
            <person name="Griggs A."/>
            <person name="Gujja S."/>
            <person name="Heilman E."/>
            <person name="Heiman D."/>
            <person name="Howarth C."/>
            <person name="Jen D."/>
            <person name="Larson L."/>
            <person name="Mehta T."/>
            <person name="Neiman D."/>
            <person name="Park D."/>
            <person name="Pearson M."/>
            <person name="Richards J."/>
            <person name="Roberts A."/>
            <person name="Saif S."/>
            <person name="Shea T."/>
            <person name="Shenoy N."/>
            <person name="Sisk P."/>
            <person name="Stolte C."/>
            <person name="Sykes S."/>
            <person name="Walk T."/>
            <person name="White J."/>
            <person name="Yandava C."/>
            <person name="Haas B."/>
            <person name="Nusbaum C."/>
            <person name="Birren B."/>
        </authorList>
    </citation>
    <scope>NUCLEOTIDE SEQUENCE [LARGE SCALE GENOMIC DNA]</scope>
    <source>
        <strain evidence="2">RMSCC 757 / Silveira</strain>
    </source>
</reference>
<protein>
    <submittedName>
        <fullName evidence="1">Uncharacterized protein</fullName>
    </submittedName>
</protein>
<dbReference type="Proteomes" id="UP000002497">
    <property type="component" value="Unassembled WGS sequence"/>
</dbReference>
<organism evidence="2">
    <name type="scientific">Coccidioides posadasii (strain RMSCC 757 / Silveira)</name>
    <name type="common">Valley fever fungus</name>
    <dbReference type="NCBI Taxonomy" id="443226"/>
    <lineage>
        <taxon>Eukaryota</taxon>
        <taxon>Fungi</taxon>
        <taxon>Dikarya</taxon>
        <taxon>Ascomycota</taxon>
        <taxon>Pezizomycotina</taxon>
        <taxon>Eurotiomycetes</taxon>
        <taxon>Eurotiomycetidae</taxon>
        <taxon>Onygenales</taxon>
        <taxon>Onygenaceae</taxon>
        <taxon>Coccidioides</taxon>
    </lineage>
</organism>
<keyword evidence="2" id="KW-1185">Reference proteome</keyword>
<name>E9DIY3_COCPS</name>